<name>A0AAU9TVF3_EUPED</name>
<dbReference type="InterPro" id="IPR005172">
    <property type="entry name" value="CRC"/>
</dbReference>
<gene>
    <name evidence="2" type="ORF">EEDITHA_LOCUS6744</name>
</gene>
<dbReference type="Proteomes" id="UP001153954">
    <property type="component" value="Unassembled WGS sequence"/>
</dbReference>
<accession>A0AAU9TVF3</accession>
<evidence type="ECO:0000313" key="3">
    <source>
        <dbReference type="Proteomes" id="UP001153954"/>
    </source>
</evidence>
<reference evidence="2" key="1">
    <citation type="submission" date="2022-03" db="EMBL/GenBank/DDBJ databases">
        <authorList>
            <person name="Tunstrom K."/>
        </authorList>
    </citation>
    <scope>NUCLEOTIDE SEQUENCE</scope>
</reference>
<evidence type="ECO:0000313" key="2">
    <source>
        <dbReference type="EMBL" id="CAH2090821.1"/>
    </source>
</evidence>
<dbReference type="AlphaFoldDB" id="A0AAU9TVF3"/>
<keyword evidence="3" id="KW-1185">Reference proteome</keyword>
<dbReference type="EMBL" id="CAKOGL010000010">
    <property type="protein sequence ID" value="CAH2090821.1"/>
    <property type="molecule type" value="Genomic_DNA"/>
</dbReference>
<sequence length="231" mass="27092">MNNNMQIEDKSAVECRYDIKLHEFYENHSKKERNMKKLWSSERISQVIQQIKEIRVTTQRKSTDYYWISKYDILEIADEEILIFKKKNIDESTIRIGSVEKYYEILTAIHKTVGHGDRYMLYVGFLRVKKVMDHMFCAIFVKSEQLIVHEREQAHRVIKTAKKVPLLEIGNSVLLNVPKIDHGPLDTKNILGKKCICKPSKNQCLTNRCACFKNKSLCTSKCHQSFSCINK</sequence>
<feature type="domain" description="CRC" evidence="1">
    <location>
        <begin position="191"/>
        <end position="231"/>
    </location>
</feature>
<proteinExistence type="predicted"/>
<dbReference type="PROSITE" id="PS51634">
    <property type="entry name" value="CRC"/>
    <property type="match status" value="1"/>
</dbReference>
<evidence type="ECO:0000259" key="1">
    <source>
        <dbReference type="PROSITE" id="PS51634"/>
    </source>
</evidence>
<organism evidence="2 3">
    <name type="scientific">Euphydryas editha</name>
    <name type="common">Edith's checkerspot</name>
    <dbReference type="NCBI Taxonomy" id="104508"/>
    <lineage>
        <taxon>Eukaryota</taxon>
        <taxon>Metazoa</taxon>
        <taxon>Ecdysozoa</taxon>
        <taxon>Arthropoda</taxon>
        <taxon>Hexapoda</taxon>
        <taxon>Insecta</taxon>
        <taxon>Pterygota</taxon>
        <taxon>Neoptera</taxon>
        <taxon>Endopterygota</taxon>
        <taxon>Lepidoptera</taxon>
        <taxon>Glossata</taxon>
        <taxon>Ditrysia</taxon>
        <taxon>Papilionoidea</taxon>
        <taxon>Nymphalidae</taxon>
        <taxon>Nymphalinae</taxon>
        <taxon>Euphydryas</taxon>
    </lineage>
</organism>
<comment type="caution">
    <text evidence="2">The sequence shown here is derived from an EMBL/GenBank/DDBJ whole genome shotgun (WGS) entry which is preliminary data.</text>
</comment>
<protein>
    <recommendedName>
        <fullName evidence="1">CRC domain-containing protein</fullName>
    </recommendedName>
</protein>